<organism evidence="1 2">
    <name type="scientific">Forsythia ovata</name>
    <dbReference type="NCBI Taxonomy" id="205694"/>
    <lineage>
        <taxon>Eukaryota</taxon>
        <taxon>Viridiplantae</taxon>
        <taxon>Streptophyta</taxon>
        <taxon>Embryophyta</taxon>
        <taxon>Tracheophyta</taxon>
        <taxon>Spermatophyta</taxon>
        <taxon>Magnoliopsida</taxon>
        <taxon>eudicotyledons</taxon>
        <taxon>Gunneridae</taxon>
        <taxon>Pentapetalae</taxon>
        <taxon>asterids</taxon>
        <taxon>lamiids</taxon>
        <taxon>Lamiales</taxon>
        <taxon>Oleaceae</taxon>
        <taxon>Forsythieae</taxon>
        <taxon>Forsythia</taxon>
    </lineage>
</organism>
<accession>A0ABD1WJN1</accession>
<evidence type="ECO:0000313" key="2">
    <source>
        <dbReference type="Proteomes" id="UP001604277"/>
    </source>
</evidence>
<protein>
    <submittedName>
        <fullName evidence="1">Uncharacterized protein</fullName>
    </submittedName>
</protein>
<dbReference type="AlphaFoldDB" id="A0ABD1WJN1"/>
<dbReference type="EMBL" id="JBFOLJ010000003">
    <property type="protein sequence ID" value="KAL2549894.1"/>
    <property type="molecule type" value="Genomic_DNA"/>
</dbReference>
<gene>
    <name evidence="1" type="ORF">Fot_11424</name>
</gene>
<dbReference type="Proteomes" id="UP001604277">
    <property type="component" value="Unassembled WGS sequence"/>
</dbReference>
<reference evidence="2" key="1">
    <citation type="submission" date="2024-07" db="EMBL/GenBank/DDBJ databases">
        <title>Two chromosome-level genome assemblies of Korean endemic species Abeliophyllum distichum and Forsythia ovata (Oleaceae).</title>
        <authorList>
            <person name="Jang H."/>
        </authorList>
    </citation>
    <scope>NUCLEOTIDE SEQUENCE [LARGE SCALE GENOMIC DNA]</scope>
</reference>
<sequence length="107" mass="11924">MIGSSSGPTKAHCFQATIPTRLNTPVTASDMGAQFLTANSAAKRSTSIGSVRILPEYSEKPVLKLNLDDIEEFFIPEFQHRLSMYRSKKSLLETIVEEPVNLRILQN</sequence>
<evidence type="ECO:0000313" key="1">
    <source>
        <dbReference type="EMBL" id="KAL2549894.1"/>
    </source>
</evidence>
<name>A0ABD1WJN1_9LAMI</name>
<proteinExistence type="predicted"/>
<comment type="caution">
    <text evidence="1">The sequence shown here is derived from an EMBL/GenBank/DDBJ whole genome shotgun (WGS) entry which is preliminary data.</text>
</comment>
<keyword evidence="2" id="KW-1185">Reference proteome</keyword>